<protein>
    <submittedName>
        <fullName evidence="1">Uncharacterized protein</fullName>
    </submittedName>
</protein>
<keyword evidence="2" id="KW-1185">Reference proteome</keyword>
<dbReference type="EMBL" id="CP011451">
    <property type="protein sequence ID" value="AKH38295.1"/>
    <property type="molecule type" value="Genomic_DNA"/>
</dbReference>
<accession>A0A0F7KCQ2</accession>
<dbReference type="Proteomes" id="UP000034156">
    <property type="component" value="Chromosome"/>
</dbReference>
<evidence type="ECO:0000313" key="1">
    <source>
        <dbReference type="EMBL" id="AKH38295.1"/>
    </source>
</evidence>
<evidence type="ECO:0000313" key="2">
    <source>
        <dbReference type="Proteomes" id="UP000034156"/>
    </source>
</evidence>
<dbReference type="AlphaFoldDB" id="A0A0F7KCQ2"/>
<gene>
    <name evidence="1" type="ORF">AAW31_11605</name>
</gene>
<dbReference type="RefSeq" id="WP_046850349.1">
    <property type="nucleotide sequence ID" value="NZ_VNHT01000076.1"/>
</dbReference>
<proteinExistence type="predicted"/>
<sequence length="67" mass="7276">MSPIAPPNVAMRYKECIYSTLVSESISGPISSPVDAGGRYVEKLVPMSLATLTAIDRNDWDGYKVTL</sequence>
<reference evidence="1 2" key="2">
    <citation type="journal article" date="2016" name="Genome Announc.">
        <title>Genome Sequence of Nitrosomonas communis Strain Nm2, a Mesophilic Ammonia-Oxidizing Bacterium Isolated from Mediterranean Soil.</title>
        <authorList>
            <person name="Kozlowski J.A."/>
            <person name="Kits K.D."/>
            <person name="Stein L.Y."/>
        </authorList>
    </citation>
    <scope>NUCLEOTIDE SEQUENCE [LARGE SCALE GENOMIC DNA]</scope>
    <source>
        <strain evidence="1 2">Nm2</strain>
    </source>
</reference>
<reference evidence="2" key="1">
    <citation type="submission" date="2015-05" db="EMBL/GenBank/DDBJ databases">
        <title>Draft genome of Nitrosomonas communis strain Nm2.</title>
        <authorList>
            <person name="Kozlowski J.A."/>
            <person name="Kits K.D."/>
            <person name="Stein L.Y."/>
        </authorList>
    </citation>
    <scope>NUCLEOTIDE SEQUENCE [LARGE SCALE GENOMIC DNA]</scope>
    <source>
        <strain evidence="2">Nm2</strain>
    </source>
</reference>
<name>A0A0F7KCQ2_9PROT</name>
<organism evidence="1 2">
    <name type="scientific">Nitrosomonas communis</name>
    <dbReference type="NCBI Taxonomy" id="44574"/>
    <lineage>
        <taxon>Bacteria</taxon>
        <taxon>Pseudomonadati</taxon>
        <taxon>Pseudomonadota</taxon>
        <taxon>Betaproteobacteria</taxon>
        <taxon>Nitrosomonadales</taxon>
        <taxon>Nitrosomonadaceae</taxon>
        <taxon>Nitrosomonas</taxon>
    </lineage>
</organism>
<dbReference type="KEGG" id="nco:AAW31_11605"/>